<dbReference type="EMBL" id="JAAOYM010000003">
    <property type="protein sequence ID" value="NIJ14973.1"/>
    <property type="molecule type" value="Genomic_DNA"/>
</dbReference>
<dbReference type="PANTHER" id="PTHR46623:SF6">
    <property type="entry name" value="ALPHA_BETA-HYDROLASES SUPERFAMILY PROTEIN"/>
    <property type="match status" value="1"/>
</dbReference>
<dbReference type="InterPro" id="IPR051049">
    <property type="entry name" value="Dienelactone_hydrolase-like"/>
</dbReference>
<accession>A0A7X5UVJ6</accession>
<sequence length="234" mass="25112">MDTSIAVAGGTIRGYVSVPQEEISGKPPWPGVVVVHDALGLTRDTRRITARFATAGFVALAPDLYSRGGLPRCVRSVFRQLAAGEGRAFDDLDAARRVLADRADCSGKVGVVGFCLGGGFALVAASKGFQASAPYYGGMSRDVSFLDDACPIVASYGRRDPSLKGEAARLESELNRRGIPHDVKEYPDAGHSFANELPFGPLNVLARVAGFGYHHESSEDAWRRVLAFFTEHLR</sequence>
<dbReference type="GO" id="GO:0008806">
    <property type="term" value="F:carboxymethylenebutenolidase activity"/>
    <property type="evidence" value="ECO:0007669"/>
    <property type="project" value="UniProtKB-EC"/>
</dbReference>
<comment type="caution">
    <text evidence="2">The sequence shown here is derived from an EMBL/GenBank/DDBJ whole genome shotgun (WGS) entry which is preliminary data.</text>
</comment>
<evidence type="ECO:0000313" key="2">
    <source>
        <dbReference type="EMBL" id="NIJ14973.1"/>
    </source>
</evidence>
<dbReference type="InterPro" id="IPR002925">
    <property type="entry name" value="Dienelactn_hydro"/>
</dbReference>
<dbReference type="Proteomes" id="UP000545493">
    <property type="component" value="Unassembled WGS sequence"/>
</dbReference>
<reference evidence="2 3" key="1">
    <citation type="submission" date="2020-03" db="EMBL/GenBank/DDBJ databases">
        <title>Sequencing the genomes of 1000 actinobacteria strains.</title>
        <authorList>
            <person name="Klenk H.-P."/>
        </authorList>
    </citation>
    <scope>NUCLEOTIDE SEQUENCE [LARGE SCALE GENOMIC DNA]</scope>
    <source>
        <strain evidence="2 3">DSM 45685</strain>
    </source>
</reference>
<keyword evidence="2" id="KW-0378">Hydrolase</keyword>
<evidence type="ECO:0000259" key="1">
    <source>
        <dbReference type="Pfam" id="PF01738"/>
    </source>
</evidence>
<evidence type="ECO:0000313" key="3">
    <source>
        <dbReference type="Proteomes" id="UP000545493"/>
    </source>
</evidence>
<dbReference type="EC" id="3.1.1.45" evidence="2"/>
<dbReference type="RefSeq" id="WP_167177561.1">
    <property type="nucleotide sequence ID" value="NZ_JAAOYM010000003.1"/>
</dbReference>
<organism evidence="2 3">
    <name type="scientific">Saccharomonospora amisosensis</name>
    <dbReference type="NCBI Taxonomy" id="1128677"/>
    <lineage>
        <taxon>Bacteria</taxon>
        <taxon>Bacillati</taxon>
        <taxon>Actinomycetota</taxon>
        <taxon>Actinomycetes</taxon>
        <taxon>Pseudonocardiales</taxon>
        <taxon>Pseudonocardiaceae</taxon>
        <taxon>Saccharomonospora</taxon>
    </lineage>
</organism>
<dbReference type="Gene3D" id="3.40.50.1820">
    <property type="entry name" value="alpha/beta hydrolase"/>
    <property type="match status" value="1"/>
</dbReference>
<dbReference type="PANTHER" id="PTHR46623">
    <property type="entry name" value="CARBOXYMETHYLENEBUTENOLIDASE-RELATED"/>
    <property type="match status" value="1"/>
</dbReference>
<dbReference type="AlphaFoldDB" id="A0A7X5UVJ6"/>
<name>A0A7X5UVJ6_9PSEU</name>
<dbReference type="InterPro" id="IPR029058">
    <property type="entry name" value="AB_hydrolase_fold"/>
</dbReference>
<proteinExistence type="predicted"/>
<dbReference type="Pfam" id="PF01738">
    <property type="entry name" value="DLH"/>
    <property type="match status" value="1"/>
</dbReference>
<gene>
    <name evidence="2" type="ORF">FHU38_005381</name>
</gene>
<protein>
    <submittedName>
        <fullName evidence="2">Carboxymethylenebutenolidase</fullName>
        <ecNumber evidence="2">3.1.1.45</ecNumber>
    </submittedName>
</protein>
<keyword evidence="3" id="KW-1185">Reference proteome</keyword>
<feature type="domain" description="Dienelactone hydrolase" evidence="1">
    <location>
        <begin position="14"/>
        <end position="232"/>
    </location>
</feature>
<dbReference type="SUPFAM" id="SSF53474">
    <property type="entry name" value="alpha/beta-Hydrolases"/>
    <property type="match status" value="1"/>
</dbReference>